<gene>
    <name evidence="3" type="ORF">METZ01_LOCUS34643</name>
</gene>
<accession>A0A381QTA0</accession>
<dbReference type="AlphaFoldDB" id="A0A381QTA0"/>
<reference evidence="3" key="1">
    <citation type="submission" date="2018-05" db="EMBL/GenBank/DDBJ databases">
        <authorList>
            <person name="Lanie J.A."/>
            <person name="Ng W.-L."/>
            <person name="Kazmierczak K.M."/>
            <person name="Andrzejewski T.M."/>
            <person name="Davidsen T.M."/>
            <person name="Wayne K.J."/>
            <person name="Tettelin H."/>
            <person name="Glass J.I."/>
            <person name="Rusch D."/>
            <person name="Podicherti R."/>
            <person name="Tsui H.-C.T."/>
            <person name="Winkler M.E."/>
        </authorList>
    </citation>
    <scope>NUCLEOTIDE SEQUENCE</scope>
</reference>
<dbReference type="Pfam" id="PF13413">
    <property type="entry name" value="HTH_25"/>
    <property type="match status" value="1"/>
</dbReference>
<dbReference type="PANTHER" id="PTHR34475:SF1">
    <property type="entry name" value="CYTOSKELETON PROTEIN RODZ"/>
    <property type="match status" value="1"/>
</dbReference>
<sequence length="296" mass="32696">MQTDQLSENLTKVVSDPEAGLTAGELLRRERLRIGLTEKEVGNSLHITVHYVKAMESDSYEKLPNAVFAKGYIKHYAILLELDTDDLLERYQELAIRKSELNQEVSTRQSRRRKDKNKLWVVLSVTVFICGFTVLWAYNYFAATVDNVPAPDAPIINSASAFPPNIDFNETLNTLAAEVGGTNTADLLTETILPLGAKLSTGMEAAERFIEIVAAGDDVLRISFSGQSWVEINDVNANQIHRDISLAGDVVEIRGRSPFNILLGDATFARLTFNGAEINVSDNIRIDNSARLTVGP</sequence>
<keyword evidence="1" id="KW-0472">Membrane</keyword>
<dbReference type="Gene3D" id="1.10.260.40">
    <property type="entry name" value="lambda repressor-like DNA-binding domains"/>
    <property type="match status" value="1"/>
</dbReference>
<organism evidence="3">
    <name type="scientific">marine metagenome</name>
    <dbReference type="NCBI Taxonomy" id="408172"/>
    <lineage>
        <taxon>unclassified sequences</taxon>
        <taxon>metagenomes</taxon>
        <taxon>ecological metagenomes</taxon>
    </lineage>
</organism>
<evidence type="ECO:0000256" key="1">
    <source>
        <dbReference type="SAM" id="Phobius"/>
    </source>
</evidence>
<dbReference type="GO" id="GO:0003677">
    <property type="term" value="F:DNA binding"/>
    <property type="evidence" value="ECO:0007669"/>
    <property type="project" value="InterPro"/>
</dbReference>
<dbReference type="InterPro" id="IPR025194">
    <property type="entry name" value="RodZ-like_C"/>
</dbReference>
<name>A0A381QTA0_9ZZZZ</name>
<dbReference type="InterPro" id="IPR050400">
    <property type="entry name" value="Bact_Cytoskel_RodZ"/>
</dbReference>
<proteinExistence type="predicted"/>
<feature type="domain" description="Cytoskeleton protein RodZ-like C-terminal" evidence="2">
    <location>
        <begin position="221"/>
        <end position="293"/>
    </location>
</feature>
<dbReference type="PANTHER" id="PTHR34475">
    <property type="match status" value="1"/>
</dbReference>
<dbReference type="Pfam" id="PF13464">
    <property type="entry name" value="RodZ_C"/>
    <property type="match status" value="1"/>
</dbReference>
<keyword evidence="1" id="KW-0812">Transmembrane</keyword>
<feature type="transmembrane region" description="Helical" evidence="1">
    <location>
        <begin position="119"/>
        <end position="138"/>
    </location>
</feature>
<keyword evidence="1" id="KW-1133">Transmembrane helix</keyword>
<protein>
    <recommendedName>
        <fullName evidence="2">Cytoskeleton protein RodZ-like C-terminal domain-containing protein</fullName>
    </recommendedName>
</protein>
<evidence type="ECO:0000313" key="3">
    <source>
        <dbReference type="EMBL" id="SUZ81789.1"/>
    </source>
</evidence>
<evidence type="ECO:0000259" key="2">
    <source>
        <dbReference type="Pfam" id="PF13464"/>
    </source>
</evidence>
<dbReference type="EMBL" id="UINC01001482">
    <property type="protein sequence ID" value="SUZ81789.1"/>
    <property type="molecule type" value="Genomic_DNA"/>
</dbReference>
<dbReference type="InterPro" id="IPR010982">
    <property type="entry name" value="Lambda_DNA-bd_dom_sf"/>
</dbReference>